<evidence type="ECO:0000313" key="2">
    <source>
        <dbReference type="Proteomes" id="UP000828390"/>
    </source>
</evidence>
<reference evidence="1" key="2">
    <citation type="submission" date="2020-11" db="EMBL/GenBank/DDBJ databases">
        <authorList>
            <person name="McCartney M.A."/>
            <person name="Auch B."/>
            <person name="Kono T."/>
            <person name="Mallez S."/>
            <person name="Becker A."/>
            <person name="Gohl D.M."/>
            <person name="Silverstein K.A.T."/>
            <person name="Koren S."/>
            <person name="Bechman K.B."/>
            <person name="Herman A."/>
            <person name="Abrahante J.E."/>
            <person name="Garbe J."/>
        </authorList>
    </citation>
    <scope>NUCLEOTIDE SEQUENCE</scope>
    <source>
        <strain evidence="1">Duluth1</strain>
        <tissue evidence="1">Whole animal</tissue>
    </source>
</reference>
<accession>A0A9D4QV82</accession>
<name>A0A9D4QV82_DREPO</name>
<reference evidence="1" key="1">
    <citation type="journal article" date="2019" name="bioRxiv">
        <title>The Genome of the Zebra Mussel, Dreissena polymorpha: A Resource for Invasive Species Research.</title>
        <authorList>
            <person name="McCartney M.A."/>
            <person name="Auch B."/>
            <person name="Kono T."/>
            <person name="Mallez S."/>
            <person name="Zhang Y."/>
            <person name="Obille A."/>
            <person name="Becker A."/>
            <person name="Abrahante J.E."/>
            <person name="Garbe J."/>
            <person name="Badalamenti J.P."/>
            <person name="Herman A."/>
            <person name="Mangelson H."/>
            <person name="Liachko I."/>
            <person name="Sullivan S."/>
            <person name="Sone E.D."/>
            <person name="Koren S."/>
            <person name="Silverstein K.A.T."/>
            <person name="Beckman K.B."/>
            <person name="Gohl D.M."/>
        </authorList>
    </citation>
    <scope>NUCLEOTIDE SEQUENCE</scope>
    <source>
        <strain evidence="1">Duluth1</strain>
        <tissue evidence="1">Whole animal</tissue>
    </source>
</reference>
<dbReference type="AlphaFoldDB" id="A0A9D4QV82"/>
<comment type="caution">
    <text evidence="1">The sequence shown here is derived from an EMBL/GenBank/DDBJ whole genome shotgun (WGS) entry which is preliminary data.</text>
</comment>
<dbReference type="EMBL" id="JAIWYP010000003">
    <property type="protein sequence ID" value="KAH3844891.1"/>
    <property type="molecule type" value="Genomic_DNA"/>
</dbReference>
<dbReference type="Proteomes" id="UP000828390">
    <property type="component" value="Unassembled WGS sequence"/>
</dbReference>
<sequence length="79" mass="9241">MVTGAERTNKTLSSRLYEERLEWSLGHDARTRNSAVGRMKNVLNGHWNRTLEQKNAAMGRMKNVFNGHWNRTLKQETQQ</sequence>
<protein>
    <submittedName>
        <fullName evidence="1">Uncharacterized protein</fullName>
    </submittedName>
</protein>
<evidence type="ECO:0000313" key="1">
    <source>
        <dbReference type="EMBL" id="KAH3844891.1"/>
    </source>
</evidence>
<keyword evidence="2" id="KW-1185">Reference proteome</keyword>
<organism evidence="1 2">
    <name type="scientific">Dreissena polymorpha</name>
    <name type="common">Zebra mussel</name>
    <name type="synonym">Mytilus polymorpha</name>
    <dbReference type="NCBI Taxonomy" id="45954"/>
    <lineage>
        <taxon>Eukaryota</taxon>
        <taxon>Metazoa</taxon>
        <taxon>Spiralia</taxon>
        <taxon>Lophotrochozoa</taxon>
        <taxon>Mollusca</taxon>
        <taxon>Bivalvia</taxon>
        <taxon>Autobranchia</taxon>
        <taxon>Heteroconchia</taxon>
        <taxon>Euheterodonta</taxon>
        <taxon>Imparidentia</taxon>
        <taxon>Neoheterodontei</taxon>
        <taxon>Myida</taxon>
        <taxon>Dreissenoidea</taxon>
        <taxon>Dreissenidae</taxon>
        <taxon>Dreissena</taxon>
    </lineage>
</organism>
<gene>
    <name evidence="1" type="ORF">DPMN_087157</name>
</gene>
<proteinExistence type="predicted"/>